<comment type="similarity">
    <text evidence="1">Belongs to the beta type-B retroviral polymerase family. HERV class-II K(HML-2) pol subfamily.</text>
</comment>
<dbReference type="FunFam" id="3.10.10.10:FF:000004">
    <property type="entry name" value="Uncharacterized protein"/>
    <property type="match status" value="1"/>
</dbReference>
<feature type="domain" description="Reverse transcriptase" evidence="5">
    <location>
        <begin position="1"/>
        <end position="175"/>
    </location>
</feature>
<dbReference type="InterPro" id="IPR000477">
    <property type="entry name" value="RT_dom"/>
</dbReference>
<dbReference type="GO" id="GO:0004523">
    <property type="term" value="F:RNA-DNA hybrid ribonuclease activity"/>
    <property type="evidence" value="ECO:0007669"/>
    <property type="project" value="UniProtKB-EC"/>
</dbReference>
<dbReference type="InterPro" id="IPR043502">
    <property type="entry name" value="DNA/RNA_pol_sf"/>
</dbReference>
<comment type="caution">
    <text evidence="6">The sequence shown here is derived from an EMBL/GenBank/DDBJ whole genome shotgun (WGS) entry which is preliminary data.</text>
</comment>
<dbReference type="SUPFAM" id="SSF56672">
    <property type="entry name" value="DNA/RNA polymerases"/>
    <property type="match status" value="2"/>
</dbReference>
<evidence type="ECO:0000313" key="7">
    <source>
        <dbReference type="Proteomes" id="UP001152622"/>
    </source>
</evidence>
<protein>
    <recommendedName>
        <fullName evidence="2">ribonuclease H</fullName>
        <ecNumber evidence="2">3.1.26.4</ecNumber>
    </recommendedName>
</protein>
<dbReference type="PANTHER" id="PTHR37984:SF5">
    <property type="entry name" value="PROTEIN NYNRIN-LIKE"/>
    <property type="match status" value="1"/>
</dbReference>
<dbReference type="FunFam" id="3.30.70.270:FF:000020">
    <property type="entry name" value="Transposon Tf2-6 polyprotein-like Protein"/>
    <property type="match status" value="1"/>
</dbReference>
<dbReference type="Pfam" id="PF17919">
    <property type="entry name" value="RT_RNaseH_2"/>
    <property type="match status" value="1"/>
</dbReference>
<dbReference type="Proteomes" id="UP001152622">
    <property type="component" value="Chromosome 12"/>
</dbReference>
<keyword evidence="7" id="KW-1185">Reference proteome</keyword>
<feature type="region of interest" description="Disordered" evidence="4">
    <location>
        <begin position="924"/>
        <end position="967"/>
    </location>
</feature>
<evidence type="ECO:0000256" key="3">
    <source>
        <dbReference type="ARBA" id="ARBA00023268"/>
    </source>
</evidence>
<dbReference type="EMBL" id="JAINUF010000012">
    <property type="protein sequence ID" value="KAJ8345313.1"/>
    <property type="molecule type" value="Genomic_DNA"/>
</dbReference>
<evidence type="ECO:0000259" key="5">
    <source>
        <dbReference type="PROSITE" id="PS50878"/>
    </source>
</evidence>
<dbReference type="Pfam" id="PF00078">
    <property type="entry name" value="RVT_1"/>
    <property type="match status" value="2"/>
</dbReference>
<feature type="domain" description="Reverse transcriptase" evidence="5">
    <location>
        <begin position="417"/>
        <end position="596"/>
    </location>
</feature>
<evidence type="ECO:0000256" key="4">
    <source>
        <dbReference type="SAM" id="MobiDB-lite"/>
    </source>
</evidence>
<dbReference type="OrthoDB" id="115435at2759"/>
<dbReference type="PANTHER" id="PTHR37984">
    <property type="entry name" value="PROTEIN CBG26694"/>
    <property type="match status" value="1"/>
</dbReference>
<reference evidence="6" key="1">
    <citation type="journal article" date="2023" name="Science">
        <title>Genome structures resolve the early diversification of teleost fishes.</title>
        <authorList>
            <person name="Parey E."/>
            <person name="Louis A."/>
            <person name="Montfort J."/>
            <person name="Bouchez O."/>
            <person name="Roques C."/>
            <person name="Iampietro C."/>
            <person name="Lluch J."/>
            <person name="Castinel A."/>
            <person name="Donnadieu C."/>
            <person name="Desvignes T."/>
            <person name="Floi Bucao C."/>
            <person name="Jouanno E."/>
            <person name="Wen M."/>
            <person name="Mejri S."/>
            <person name="Dirks R."/>
            <person name="Jansen H."/>
            <person name="Henkel C."/>
            <person name="Chen W.J."/>
            <person name="Zahm M."/>
            <person name="Cabau C."/>
            <person name="Klopp C."/>
            <person name="Thompson A.W."/>
            <person name="Robinson-Rechavi M."/>
            <person name="Braasch I."/>
            <person name="Lecointre G."/>
            <person name="Bobe J."/>
            <person name="Postlethwait J.H."/>
            <person name="Berthelot C."/>
            <person name="Roest Crollius H."/>
            <person name="Guiguen Y."/>
        </authorList>
    </citation>
    <scope>NUCLEOTIDE SEQUENCE</scope>
    <source>
        <strain evidence="6">WJC10195</strain>
    </source>
</reference>
<accession>A0A9Q1IMP1</accession>
<dbReference type="InterPro" id="IPR050951">
    <property type="entry name" value="Retrovirus_Pol_polyprotein"/>
</dbReference>
<keyword evidence="3" id="KW-0511">Multifunctional enzyme</keyword>
<gene>
    <name evidence="6" type="ORF">SKAU_G00295060</name>
</gene>
<dbReference type="InterPro" id="IPR041577">
    <property type="entry name" value="RT_RNaseH_2"/>
</dbReference>
<organism evidence="6 7">
    <name type="scientific">Synaphobranchus kaupii</name>
    <name type="common">Kaup's arrowtooth eel</name>
    <dbReference type="NCBI Taxonomy" id="118154"/>
    <lineage>
        <taxon>Eukaryota</taxon>
        <taxon>Metazoa</taxon>
        <taxon>Chordata</taxon>
        <taxon>Craniata</taxon>
        <taxon>Vertebrata</taxon>
        <taxon>Euteleostomi</taxon>
        <taxon>Actinopterygii</taxon>
        <taxon>Neopterygii</taxon>
        <taxon>Teleostei</taxon>
        <taxon>Anguilliformes</taxon>
        <taxon>Synaphobranchidae</taxon>
        <taxon>Synaphobranchus</taxon>
    </lineage>
</organism>
<name>A0A9Q1IMP1_SYNKA</name>
<dbReference type="AlphaFoldDB" id="A0A9Q1IMP1"/>
<dbReference type="InterPro" id="IPR043128">
    <property type="entry name" value="Rev_trsase/Diguanyl_cyclase"/>
</dbReference>
<dbReference type="Gene3D" id="3.10.10.10">
    <property type="entry name" value="HIV Type 1 Reverse Transcriptase, subunit A, domain 1"/>
    <property type="match status" value="1"/>
</dbReference>
<evidence type="ECO:0000256" key="2">
    <source>
        <dbReference type="ARBA" id="ARBA00012180"/>
    </source>
</evidence>
<dbReference type="CDD" id="cd09274">
    <property type="entry name" value="RNase_HI_RT_Ty3"/>
    <property type="match status" value="1"/>
</dbReference>
<proteinExistence type="inferred from homology"/>
<dbReference type="Gene3D" id="3.30.70.270">
    <property type="match status" value="2"/>
</dbReference>
<evidence type="ECO:0000256" key="1">
    <source>
        <dbReference type="ARBA" id="ARBA00010879"/>
    </source>
</evidence>
<dbReference type="PROSITE" id="PS50878">
    <property type="entry name" value="RT_POL"/>
    <property type="match status" value="2"/>
</dbReference>
<dbReference type="Gene3D" id="3.10.20.370">
    <property type="match status" value="1"/>
</dbReference>
<dbReference type="EC" id="3.1.26.4" evidence="2"/>
<dbReference type="CDD" id="cd01647">
    <property type="entry name" value="RT_LTR"/>
    <property type="match status" value="1"/>
</dbReference>
<sequence length="1071" mass="120440">MVLESKVAVQSCVYKEYSSGDRTQPWGAPVLRVREDEVWLPTFRPQVVKVGNHTSSSLTLNTGAPQGCVLSPLLYSLYTHDCTASFDSTTIVKFADDTAVIGLITNNDERAYLEEVRLLTQWCQENNLHLNVSKMEMLVDFGRKQDCLMVFCECTGNVESETIPPEVKPVCGNGIWKLVVPGDEMDRSESFEEKLSKLLEKEGKTMGDIQALGSGTSHATSPESIIRAVGELLEKNVKPSISGLAIWGLSETCYPYKGYVVVDMEFPKDMCGVQETIAVLALVCPDPRSPDQVPVIIGTNASLFKRLAELSTVLAHLYATDTVTVAQRTDPLKSEEVIDPDLFDFGDSPIPGPWKKRLSHKLAERRNAFSLHEWDVGLAKNVEHHIRLSDARPFRERSRRLAPADIDDVRRHLQGLLAAGILKESRSPYASPIVVARKRNGSVRMCIDYRTLNSRTIPDQYTMPRLDDALDCLSGSKWFSVLDLRSGYYQIAMADEDKDKTAFICPLGFYQFERMPQGITGAPATFQRLMERAVGDMHLLQVLVYLDDIIVFGKTLEEHEERLLKVLDRLEEVGLKVSIDKCQFCQPQVKYVGHIVSEFGIATDPEKVEVVTHWKRPTDLKSLRSFLGFCGYYRRFIANYSAIVRPLTELTKGYPPVQHARTAVTGKTKFYFKESEPFGERWDPTCTAAFQKIINCLTNSPVLAFADPTQPYVLHVDASMDGLGAVLNQEYPEGLRPVAFASRKLSASEQRYPIHQLEFLALKWAVVDKFHDYLYGARFTVRTDNNPLTYVLTTAKLNATGHRWLAALATYDFSVQYRPGKHNIDADLLSRNPHCKKTEGEWMDIPQPGIKALCKQVSISESSEVPTRLVDQLGASPGAIPDVYAFPTCLEGRYLDQLDKRELQKAQEQDPVIGIVRREVEADGGSVPKRPVTRGQTVQKQRRKELRENSPNEQGGVTTESEDEETYQHNHLDLDEVRRQVQEFSEQPENIITVEKESEVVNEDEHHSSHEDPELEEATLLEGAETEHACLLSVQPVRLACCDSWRYAELGIERLAPVTLRKPSPAETVDA</sequence>
<evidence type="ECO:0000313" key="6">
    <source>
        <dbReference type="EMBL" id="KAJ8345313.1"/>
    </source>
</evidence>
<dbReference type="FunFam" id="3.10.20.370:FF:000001">
    <property type="entry name" value="Retrovirus-related Pol polyprotein from transposon 17.6-like protein"/>
    <property type="match status" value="1"/>
</dbReference>